<protein>
    <submittedName>
        <fullName evidence="6">Serine/threonine protein phosphatase</fullName>
    </submittedName>
</protein>
<dbReference type="PROSITE" id="PS50966">
    <property type="entry name" value="ZF_SWIM"/>
    <property type="match status" value="1"/>
</dbReference>
<evidence type="ECO:0000256" key="2">
    <source>
        <dbReference type="PROSITE-ProRule" id="PRU00325"/>
    </source>
</evidence>
<dbReference type="Gene3D" id="3.40.50.300">
    <property type="entry name" value="P-loop containing nucleotide triphosphate hydrolases"/>
    <property type="match status" value="1"/>
</dbReference>
<dbReference type="GO" id="GO:0008270">
    <property type="term" value="F:zinc ion binding"/>
    <property type="evidence" value="ECO:0007669"/>
    <property type="project" value="UniProtKB-KW"/>
</dbReference>
<dbReference type="Pfam" id="PF04434">
    <property type="entry name" value="SWIM"/>
    <property type="match status" value="1"/>
</dbReference>
<accession>A0A4R4DTQ7</accession>
<dbReference type="PANTHER" id="PTHR10799">
    <property type="entry name" value="SNF2/RAD54 HELICASE FAMILY"/>
    <property type="match status" value="1"/>
</dbReference>
<evidence type="ECO:0000313" key="6">
    <source>
        <dbReference type="EMBL" id="TCZ65412.1"/>
    </source>
</evidence>
<dbReference type="InterPro" id="IPR014001">
    <property type="entry name" value="Helicase_ATP-bd"/>
</dbReference>
<dbReference type="GO" id="GO:0005524">
    <property type="term" value="F:ATP binding"/>
    <property type="evidence" value="ECO:0007669"/>
    <property type="project" value="InterPro"/>
</dbReference>
<dbReference type="InterPro" id="IPR000330">
    <property type="entry name" value="SNF2_N"/>
</dbReference>
<keyword evidence="2" id="KW-0862">Zinc</keyword>
<evidence type="ECO:0000259" key="3">
    <source>
        <dbReference type="PROSITE" id="PS50966"/>
    </source>
</evidence>
<dbReference type="InterPro" id="IPR001650">
    <property type="entry name" value="Helicase_C-like"/>
</dbReference>
<dbReference type="OrthoDB" id="9814088at2"/>
<proteinExistence type="predicted"/>
<feature type="domain" description="Helicase ATP-binding" evidence="4">
    <location>
        <begin position="667"/>
        <end position="827"/>
    </location>
</feature>
<dbReference type="Gene3D" id="3.40.50.10810">
    <property type="entry name" value="Tandem AAA-ATPase domain"/>
    <property type="match status" value="1"/>
</dbReference>
<feature type="domain" description="SWIM-type" evidence="3">
    <location>
        <begin position="65"/>
        <end position="102"/>
    </location>
</feature>
<keyword evidence="2" id="KW-0479">Metal-binding</keyword>
<sequence>MSSEVATRTLRLPGDAEILRGVSRAAFEAGRLLARQRKVGRVAFSADGATIEAEVREWGRKPHTQRITLREMGGTAPAFTGICTCPGGINCKHVVAALIAARDVLPAAPQPAPPAPEPPALPPAIQDWLRALTEAGEGDPEAYPPTLRQRLLYVVALQAGAEGAGVPTITPVSVALRKDGSFGPARPIPIHQVPTARYLRPSDHRILRRIAALAYVAPGAAGHEDRPELLRRIIATGRARWGEPDGPVVTEGPVRPGRLAWRLTPEGMQRPALALDEGLVGFALPEPWYADPATGQLGPVDLGLPAHVAARLLLAPPIPAEAAPLVAAELGQRVAAPAVALPATLDPPELLRGPPVPCLRLTATRLPAYAVTGVGWRRAGGGAPEITVPLARLSFRYGPVRLAFGERPASDVLARKDRLYRLRRDHGGEREAVLRLARAGLESVGYRLAYGAHGFHDAFMLAPAAGEDDPDWLDLLLQDVPALRAEGWEVEIAEDFPIRLIEPEGPLEARLEEGSGIDWLDLQLGVLVEGERVDLVPALVELLATGPEVLSGALEGEAEAFLLPLPDGRLLSLPRARVAPILRALIELFAEGAIDPEAGRIGFTRLDAAELARLEERSGLAWQGGEAIRALGAQLRAAEGRIPPVALPEGFHGALRPYQAQGVAWLQFLRTAGLGGVLADDMGLGKTVQTLAHLAIEQAAGRLDRPALIVCPTSLVPNWRREAARFASGLRVLPLHGPGRKVRFPEIAAHDLVLTTYPLLTRDQEALTAQDWHLVVLDEAQTIKNPNAETTRQALRLRARQRLCLSGTPLQNHLGELWSLFDFLAPGFLGSARSFRSRYRTPIEKHGDAARQAALHRRVRPFLLRRTKEAVATELPPKTEITEPVEMEAAQRAVYEAIRLSMHARVKAAIAEKGLARSGIVILDALLKLRQACCDPRLLAMASAKKAGSAKLDRLRDLLGVLLEEGRRVLVFSQFTSMLALIEAALRQDGIPYGLLTGDTRDREAPVRRFQAGEVPVFLISLKAGGVGLNLTAADTVIHYDPWWNPAVEDQATDRTHRIGQERRVFVHRLITLGTIEEKMELLKERKRALVASVLEAEAGGALALTEADIEELFTSA</sequence>
<dbReference type="GO" id="GO:0004386">
    <property type="term" value="F:helicase activity"/>
    <property type="evidence" value="ECO:0007669"/>
    <property type="project" value="UniProtKB-KW"/>
</dbReference>
<dbReference type="CDD" id="cd18793">
    <property type="entry name" value="SF2_C_SNF"/>
    <property type="match status" value="1"/>
</dbReference>
<dbReference type="InterPro" id="IPR038718">
    <property type="entry name" value="SNF2-like_sf"/>
</dbReference>
<dbReference type="InterPro" id="IPR027417">
    <property type="entry name" value="P-loop_NTPase"/>
</dbReference>
<evidence type="ECO:0000256" key="1">
    <source>
        <dbReference type="ARBA" id="ARBA00022801"/>
    </source>
</evidence>
<dbReference type="Proteomes" id="UP000295023">
    <property type="component" value="Unassembled WGS sequence"/>
</dbReference>
<keyword evidence="7" id="KW-1185">Reference proteome</keyword>
<dbReference type="InterPro" id="IPR007527">
    <property type="entry name" value="Znf_SWIM"/>
</dbReference>
<gene>
    <name evidence="6" type="ORF">EXY23_04370</name>
</gene>
<dbReference type="Pfam" id="PF00271">
    <property type="entry name" value="Helicase_C"/>
    <property type="match status" value="1"/>
</dbReference>
<dbReference type="CDD" id="cd18012">
    <property type="entry name" value="DEXQc_arch_SWI2_SNF2"/>
    <property type="match status" value="1"/>
</dbReference>
<dbReference type="AlphaFoldDB" id="A0A4R4DTQ7"/>
<comment type="caution">
    <text evidence="6">The sequence shown here is derived from an EMBL/GenBank/DDBJ whole genome shotgun (WGS) entry which is preliminary data.</text>
</comment>
<dbReference type="GO" id="GO:0016787">
    <property type="term" value="F:hydrolase activity"/>
    <property type="evidence" value="ECO:0007669"/>
    <property type="project" value="UniProtKB-KW"/>
</dbReference>
<name>A0A4R4DTQ7_9PROT</name>
<dbReference type="PROSITE" id="PS51192">
    <property type="entry name" value="HELICASE_ATP_BIND_1"/>
    <property type="match status" value="1"/>
</dbReference>
<dbReference type="InterPro" id="IPR049730">
    <property type="entry name" value="SNF2/RAD54-like_C"/>
</dbReference>
<dbReference type="RefSeq" id="WP_132284940.1">
    <property type="nucleotide sequence ID" value="NZ_SKBM01000003.1"/>
</dbReference>
<reference evidence="6 7" key="1">
    <citation type="submission" date="2019-03" db="EMBL/GenBank/DDBJ databases">
        <title>Paracraurococcus aquatilis NE82 genome sequence.</title>
        <authorList>
            <person name="Zhao Y."/>
            <person name="Du Z."/>
        </authorList>
    </citation>
    <scope>NUCLEOTIDE SEQUENCE [LARGE SCALE GENOMIC DNA]</scope>
    <source>
        <strain evidence="6 7">NE82</strain>
    </source>
</reference>
<dbReference type="SUPFAM" id="SSF52540">
    <property type="entry name" value="P-loop containing nucleoside triphosphate hydrolases"/>
    <property type="match status" value="2"/>
</dbReference>
<evidence type="ECO:0000313" key="7">
    <source>
        <dbReference type="Proteomes" id="UP000295023"/>
    </source>
</evidence>
<keyword evidence="2" id="KW-0863">Zinc-finger</keyword>
<feature type="domain" description="Helicase C-terminal" evidence="5">
    <location>
        <begin position="954"/>
        <end position="1111"/>
    </location>
</feature>
<dbReference type="EMBL" id="SKBM01000003">
    <property type="protein sequence ID" value="TCZ65412.1"/>
    <property type="molecule type" value="Genomic_DNA"/>
</dbReference>
<organism evidence="6 7">
    <name type="scientific">Roseicella aquatilis</name>
    <dbReference type="NCBI Taxonomy" id="2527868"/>
    <lineage>
        <taxon>Bacteria</taxon>
        <taxon>Pseudomonadati</taxon>
        <taxon>Pseudomonadota</taxon>
        <taxon>Alphaproteobacteria</taxon>
        <taxon>Acetobacterales</taxon>
        <taxon>Roseomonadaceae</taxon>
        <taxon>Roseicella</taxon>
    </lineage>
</organism>
<dbReference type="SMART" id="SM00487">
    <property type="entry name" value="DEXDc"/>
    <property type="match status" value="1"/>
</dbReference>
<dbReference type="SMART" id="SM00490">
    <property type="entry name" value="HELICc"/>
    <property type="match status" value="1"/>
</dbReference>
<dbReference type="PROSITE" id="PS51194">
    <property type="entry name" value="HELICASE_CTER"/>
    <property type="match status" value="1"/>
</dbReference>
<evidence type="ECO:0000259" key="4">
    <source>
        <dbReference type="PROSITE" id="PS51192"/>
    </source>
</evidence>
<dbReference type="Pfam" id="PF00176">
    <property type="entry name" value="SNF2-rel_dom"/>
    <property type="match status" value="1"/>
</dbReference>
<evidence type="ECO:0000259" key="5">
    <source>
        <dbReference type="PROSITE" id="PS51194"/>
    </source>
</evidence>
<keyword evidence="1" id="KW-0378">Hydrolase</keyword>